<evidence type="ECO:0000256" key="1">
    <source>
        <dbReference type="SAM" id="MobiDB-lite"/>
    </source>
</evidence>
<gene>
    <name evidence="2" type="ORF">C8A03DRAFT_37973</name>
</gene>
<organism evidence="2 3">
    <name type="scientific">Achaetomium macrosporum</name>
    <dbReference type="NCBI Taxonomy" id="79813"/>
    <lineage>
        <taxon>Eukaryota</taxon>
        <taxon>Fungi</taxon>
        <taxon>Dikarya</taxon>
        <taxon>Ascomycota</taxon>
        <taxon>Pezizomycotina</taxon>
        <taxon>Sordariomycetes</taxon>
        <taxon>Sordariomycetidae</taxon>
        <taxon>Sordariales</taxon>
        <taxon>Chaetomiaceae</taxon>
        <taxon>Achaetomium</taxon>
    </lineage>
</organism>
<feature type="region of interest" description="Disordered" evidence="1">
    <location>
        <begin position="68"/>
        <end position="87"/>
    </location>
</feature>
<comment type="caution">
    <text evidence="2">The sequence shown here is derived from an EMBL/GenBank/DDBJ whole genome shotgun (WGS) entry which is preliminary data.</text>
</comment>
<sequence>MSATGGTARTRTACARKTIRSAATRPNRDSISVPLTNSTNRPLEISLGRRQPRRAIPRHHAVHLHVPARQPTASRRAQPTSGTWTGGSVRSLPWRRCTGLTVAQASEVLTVAYFGNAARLARRCVLWSRSPLWGSFTNRRACLRARRFEPNRGLRNEVPELQREWPMSDAEGNGFCHLWGIVSFARERMGSGARGGSQASWPWRTNPSEARLDAS</sequence>
<protein>
    <submittedName>
        <fullName evidence="2">Uncharacterized protein</fullName>
    </submittedName>
</protein>
<dbReference type="Proteomes" id="UP001303760">
    <property type="component" value="Unassembled WGS sequence"/>
</dbReference>
<dbReference type="EMBL" id="MU860393">
    <property type="protein sequence ID" value="KAK4234264.1"/>
    <property type="molecule type" value="Genomic_DNA"/>
</dbReference>
<accession>A0AAN7C2N8</accession>
<reference evidence="2" key="2">
    <citation type="submission" date="2023-05" db="EMBL/GenBank/DDBJ databases">
        <authorList>
            <consortium name="Lawrence Berkeley National Laboratory"/>
            <person name="Steindorff A."/>
            <person name="Hensen N."/>
            <person name="Bonometti L."/>
            <person name="Westerberg I."/>
            <person name="Brannstrom I.O."/>
            <person name="Guillou S."/>
            <person name="Cros-Aarteil S."/>
            <person name="Calhoun S."/>
            <person name="Haridas S."/>
            <person name="Kuo A."/>
            <person name="Mondo S."/>
            <person name="Pangilinan J."/>
            <person name="Riley R."/>
            <person name="Labutti K."/>
            <person name="Andreopoulos B."/>
            <person name="Lipzen A."/>
            <person name="Chen C."/>
            <person name="Yanf M."/>
            <person name="Daum C."/>
            <person name="Ng V."/>
            <person name="Clum A."/>
            <person name="Ohm R."/>
            <person name="Martin F."/>
            <person name="Silar P."/>
            <person name="Natvig D."/>
            <person name="Lalanne C."/>
            <person name="Gautier V."/>
            <person name="Ament-Velasquez S.L."/>
            <person name="Kruys A."/>
            <person name="Hutchinson M.I."/>
            <person name="Powell A.J."/>
            <person name="Barry K."/>
            <person name="Miller A.N."/>
            <person name="Grigoriev I.V."/>
            <person name="Debuchy R."/>
            <person name="Gladieux P."/>
            <person name="Thoren M.H."/>
            <person name="Johannesson H."/>
        </authorList>
    </citation>
    <scope>NUCLEOTIDE SEQUENCE</scope>
    <source>
        <strain evidence="2">CBS 532.94</strain>
    </source>
</reference>
<dbReference type="AlphaFoldDB" id="A0AAN7C2N8"/>
<feature type="compositionally biased region" description="Polar residues" evidence="1">
    <location>
        <begin position="71"/>
        <end position="87"/>
    </location>
</feature>
<proteinExistence type="predicted"/>
<name>A0AAN7C2N8_9PEZI</name>
<evidence type="ECO:0000313" key="2">
    <source>
        <dbReference type="EMBL" id="KAK4234264.1"/>
    </source>
</evidence>
<keyword evidence="3" id="KW-1185">Reference proteome</keyword>
<evidence type="ECO:0000313" key="3">
    <source>
        <dbReference type="Proteomes" id="UP001303760"/>
    </source>
</evidence>
<feature type="compositionally biased region" description="Polar residues" evidence="1">
    <location>
        <begin position="197"/>
        <end position="208"/>
    </location>
</feature>
<feature type="region of interest" description="Disordered" evidence="1">
    <location>
        <begin position="192"/>
        <end position="215"/>
    </location>
</feature>
<reference evidence="2" key="1">
    <citation type="journal article" date="2023" name="Mol. Phylogenet. Evol.">
        <title>Genome-scale phylogeny and comparative genomics of the fungal order Sordariales.</title>
        <authorList>
            <person name="Hensen N."/>
            <person name="Bonometti L."/>
            <person name="Westerberg I."/>
            <person name="Brannstrom I.O."/>
            <person name="Guillou S."/>
            <person name="Cros-Aarteil S."/>
            <person name="Calhoun S."/>
            <person name="Haridas S."/>
            <person name="Kuo A."/>
            <person name="Mondo S."/>
            <person name="Pangilinan J."/>
            <person name="Riley R."/>
            <person name="LaButti K."/>
            <person name="Andreopoulos B."/>
            <person name="Lipzen A."/>
            <person name="Chen C."/>
            <person name="Yan M."/>
            <person name="Daum C."/>
            <person name="Ng V."/>
            <person name="Clum A."/>
            <person name="Steindorff A."/>
            <person name="Ohm R.A."/>
            <person name="Martin F."/>
            <person name="Silar P."/>
            <person name="Natvig D.O."/>
            <person name="Lalanne C."/>
            <person name="Gautier V."/>
            <person name="Ament-Velasquez S.L."/>
            <person name="Kruys A."/>
            <person name="Hutchinson M.I."/>
            <person name="Powell A.J."/>
            <person name="Barry K."/>
            <person name="Miller A.N."/>
            <person name="Grigoriev I.V."/>
            <person name="Debuchy R."/>
            <person name="Gladieux P."/>
            <person name="Hiltunen Thoren M."/>
            <person name="Johannesson H."/>
        </authorList>
    </citation>
    <scope>NUCLEOTIDE SEQUENCE</scope>
    <source>
        <strain evidence="2">CBS 532.94</strain>
    </source>
</reference>